<dbReference type="AlphaFoldDB" id="A0A846X8L4"/>
<evidence type="ECO:0000256" key="1">
    <source>
        <dbReference type="ARBA" id="ARBA00001933"/>
    </source>
</evidence>
<dbReference type="PROSITE" id="PS00380">
    <property type="entry name" value="RHODANESE_1"/>
    <property type="match status" value="1"/>
</dbReference>
<dbReference type="InterPro" id="IPR036873">
    <property type="entry name" value="Rhodanese-like_dom_sf"/>
</dbReference>
<gene>
    <name evidence="4" type="ORF">HGA13_01775</name>
</gene>
<evidence type="ECO:0000256" key="2">
    <source>
        <dbReference type="ARBA" id="ARBA00022898"/>
    </source>
</evidence>
<feature type="domain" description="Rhodanese" evidence="3">
    <location>
        <begin position="346"/>
        <end position="436"/>
    </location>
</feature>
<dbReference type="PANTHER" id="PTHR10314">
    <property type="entry name" value="CYSTATHIONINE BETA-SYNTHASE"/>
    <property type="match status" value="1"/>
</dbReference>
<dbReference type="GO" id="GO:1901605">
    <property type="term" value="P:alpha-amino acid metabolic process"/>
    <property type="evidence" value="ECO:0007669"/>
    <property type="project" value="UniProtKB-ARBA"/>
</dbReference>
<evidence type="ECO:0000313" key="5">
    <source>
        <dbReference type="Proteomes" id="UP000565715"/>
    </source>
</evidence>
<sequence>MTIYQHITDLIGDTPLLHLDPAVHGLDGVDLYAKLESHNPFGSVKDRVAWAMLRDEFDTVRAEGRTLIEASSGNTAKALRVLGAMHGIGLRAMTNRIKVGEVRDLLRLLGTDIVELPGLSECPDPTTPDDVYSAIENAMAAEPERFRHLSQYTSEKNIAAHHDGTGREIHEDLAAAGIDRVDYLIGGLGTTGSSRGAGSYLRKFHPELRTVAVVSDRGDFIPGIRSEREMWEVGLFQPDFYNEIVTVESGPAIEGTLELATGYGILAGPTSGAAYAAAREVLARPVRGGAVVAVVIVCDRLEPYLSYIRQRRPELFGRDTGRRTPGPAELAEAAVLGPAELAETIRTQHTVVVDTRGAMAYRIAHIPGAINIPDDRLTDLFTHGTPFSRAHPVVFTCPTGDISRQFAATAQQTGHLAYSLDGGIAGWRAAGLELERG</sequence>
<dbReference type="InterPro" id="IPR050214">
    <property type="entry name" value="Cys_Synth/Cystath_Beta-Synth"/>
</dbReference>
<keyword evidence="5" id="KW-1185">Reference proteome</keyword>
<dbReference type="Gene3D" id="3.40.250.10">
    <property type="entry name" value="Rhodanese-like domain"/>
    <property type="match status" value="1"/>
</dbReference>
<evidence type="ECO:0000259" key="3">
    <source>
        <dbReference type="PROSITE" id="PS50206"/>
    </source>
</evidence>
<name>A0A846X8L4_9NOCA</name>
<dbReference type="InterPro" id="IPR036052">
    <property type="entry name" value="TrpB-like_PALP_sf"/>
</dbReference>
<keyword evidence="2" id="KW-0663">Pyridoxal phosphate</keyword>
<evidence type="ECO:0000313" key="4">
    <source>
        <dbReference type="EMBL" id="NKY31807.1"/>
    </source>
</evidence>
<dbReference type="Gene3D" id="3.40.50.1100">
    <property type="match status" value="2"/>
</dbReference>
<protein>
    <submittedName>
        <fullName evidence="4">Pyridoxal-phosphate dependent enzyme</fullName>
    </submittedName>
</protein>
<accession>A0A846X8L4</accession>
<dbReference type="InterPro" id="IPR001763">
    <property type="entry name" value="Rhodanese-like_dom"/>
</dbReference>
<comment type="caution">
    <text evidence="4">The sequence shown here is derived from an EMBL/GenBank/DDBJ whole genome shotgun (WGS) entry which is preliminary data.</text>
</comment>
<dbReference type="SMART" id="SM00450">
    <property type="entry name" value="RHOD"/>
    <property type="match status" value="1"/>
</dbReference>
<comment type="cofactor">
    <cofactor evidence="1">
        <name>pyridoxal 5'-phosphate</name>
        <dbReference type="ChEBI" id="CHEBI:597326"/>
    </cofactor>
</comment>
<organism evidence="4 5">
    <name type="scientific">Nocardia speluncae</name>
    <dbReference type="NCBI Taxonomy" id="419477"/>
    <lineage>
        <taxon>Bacteria</taxon>
        <taxon>Bacillati</taxon>
        <taxon>Actinomycetota</taxon>
        <taxon>Actinomycetes</taxon>
        <taxon>Mycobacteriales</taxon>
        <taxon>Nocardiaceae</taxon>
        <taxon>Nocardia</taxon>
    </lineage>
</organism>
<dbReference type="GO" id="GO:0004792">
    <property type="term" value="F:thiosulfate-cyanide sulfurtransferase activity"/>
    <property type="evidence" value="ECO:0007669"/>
    <property type="project" value="InterPro"/>
</dbReference>
<dbReference type="InterPro" id="IPR001307">
    <property type="entry name" value="Thiosulphate_STrfase_CS"/>
</dbReference>
<dbReference type="CDD" id="cd00158">
    <property type="entry name" value="RHOD"/>
    <property type="match status" value="1"/>
</dbReference>
<dbReference type="SUPFAM" id="SSF53686">
    <property type="entry name" value="Tryptophan synthase beta subunit-like PLP-dependent enzymes"/>
    <property type="match status" value="1"/>
</dbReference>
<dbReference type="SUPFAM" id="SSF52821">
    <property type="entry name" value="Rhodanese/Cell cycle control phosphatase"/>
    <property type="match status" value="1"/>
</dbReference>
<dbReference type="Proteomes" id="UP000565715">
    <property type="component" value="Unassembled WGS sequence"/>
</dbReference>
<dbReference type="Pfam" id="PF00581">
    <property type="entry name" value="Rhodanese"/>
    <property type="match status" value="1"/>
</dbReference>
<proteinExistence type="predicted"/>
<dbReference type="InterPro" id="IPR001926">
    <property type="entry name" value="TrpB-like_PALP"/>
</dbReference>
<dbReference type="Pfam" id="PF00291">
    <property type="entry name" value="PALP"/>
    <property type="match status" value="1"/>
</dbReference>
<dbReference type="RefSeq" id="WP_157112574.1">
    <property type="nucleotide sequence ID" value="NZ_JAAXOO010000001.1"/>
</dbReference>
<dbReference type="EMBL" id="JAAXOO010000001">
    <property type="protein sequence ID" value="NKY31807.1"/>
    <property type="molecule type" value="Genomic_DNA"/>
</dbReference>
<reference evidence="4 5" key="1">
    <citation type="submission" date="2020-04" db="EMBL/GenBank/DDBJ databases">
        <title>MicrobeNet Type strains.</title>
        <authorList>
            <person name="Nicholson A.C."/>
        </authorList>
    </citation>
    <scope>NUCLEOTIDE SEQUENCE [LARGE SCALE GENOMIC DNA]</scope>
    <source>
        <strain evidence="4 5">DSM 45078</strain>
    </source>
</reference>
<dbReference type="PROSITE" id="PS50206">
    <property type="entry name" value="RHODANESE_3"/>
    <property type="match status" value="1"/>
</dbReference>